<dbReference type="InterPro" id="IPR041916">
    <property type="entry name" value="Anti_sigma_zinc_sf"/>
</dbReference>
<evidence type="ECO:0000256" key="4">
    <source>
        <dbReference type="ARBA" id="ARBA00022840"/>
    </source>
</evidence>
<proteinExistence type="predicted"/>
<dbReference type="Gene3D" id="2.160.20.10">
    <property type="entry name" value="Single-stranded right-handed beta-helix, Pectin lyase-like"/>
    <property type="match status" value="1"/>
</dbReference>
<dbReference type="Gene3D" id="1.10.510.10">
    <property type="entry name" value="Transferase(Phosphotransferase) domain 1"/>
    <property type="match status" value="1"/>
</dbReference>
<gene>
    <name evidence="7" type="ORF">LVJ94_43530</name>
</gene>
<dbReference type="GO" id="GO:0016301">
    <property type="term" value="F:kinase activity"/>
    <property type="evidence" value="ECO:0007669"/>
    <property type="project" value="UniProtKB-KW"/>
</dbReference>
<dbReference type="Proteomes" id="UP001374803">
    <property type="component" value="Chromosome"/>
</dbReference>
<dbReference type="Gene3D" id="1.10.10.1320">
    <property type="entry name" value="Anti-sigma factor, zinc-finger domain"/>
    <property type="match status" value="1"/>
</dbReference>
<dbReference type="RefSeq" id="WP_394833400.1">
    <property type="nucleotide sequence ID" value="NZ_CP089929.1"/>
</dbReference>
<evidence type="ECO:0000256" key="5">
    <source>
        <dbReference type="PROSITE-ProRule" id="PRU10141"/>
    </source>
</evidence>
<dbReference type="SUPFAM" id="SSF56112">
    <property type="entry name" value="Protein kinase-like (PK-like)"/>
    <property type="match status" value="1"/>
</dbReference>
<feature type="binding site" evidence="5">
    <location>
        <position position="110"/>
    </location>
    <ligand>
        <name>ATP</name>
        <dbReference type="ChEBI" id="CHEBI:30616"/>
    </ligand>
</feature>
<dbReference type="InterPro" id="IPR012334">
    <property type="entry name" value="Pectin_lyas_fold"/>
</dbReference>
<evidence type="ECO:0000256" key="3">
    <source>
        <dbReference type="ARBA" id="ARBA00022777"/>
    </source>
</evidence>
<dbReference type="EMBL" id="CP089983">
    <property type="protein sequence ID" value="WXB03765.1"/>
    <property type="molecule type" value="Genomic_DNA"/>
</dbReference>
<keyword evidence="1" id="KW-0808">Transferase</keyword>
<dbReference type="InterPro" id="IPR008271">
    <property type="entry name" value="Ser/Thr_kinase_AS"/>
</dbReference>
<dbReference type="CDD" id="cd14014">
    <property type="entry name" value="STKc_PknB_like"/>
    <property type="match status" value="1"/>
</dbReference>
<dbReference type="InterPro" id="IPR017441">
    <property type="entry name" value="Protein_kinase_ATP_BS"/>
</dbReference>
<evidence type="ECO:0000256" key="1">
    <source>
        <dbReference type="ARBA" id="ARBA00022679"/>
    </source>
</evidence>
<evidence type="ECO:0000313" key="8">
    <source>
        <dbReference type="Proteomes" id="UP001374803"/>
    </source>
</evidence>
<dbReference type="Gene3D" id="3.30.200.20">
    <property type="entry name" value="Phosphorylase Kinase, domain 1"/>
    <property type="match status" value="1"/>
</dbReference>
<keyword evidence="4 5" id="KW-0067">ATP-binding</keyword>
<accession>A0ABZ2L3H6</accession>
<dbReference type="PANTHER" id="PTHR43289">
    <property type="entry name" value="MITOGEN-ACTIVATED PROTEIN KINASE KINASE KINASE 20-RELATED"/>
    <property type="match status" value="1"/>
</dbReference>
<dbReference type="InterPro" id="IPR011050">
    <property type="entry name" value="Pectin_lyase_fold/virulence"/>
</dbReference>
<evidence type="ECO:0000313" key="7">
    <source>
        <dbReference type="EMBL" id="WXB03765.1"/>
    </source>
</evidence>
<dbReference type="SUPFAM" id="SSF51126">
    <property type="entry name" value="Pectin lyase-like"/>
    <property type="match status" value="1"/>
</dbReference>
<protein>
    <submittedName>
        <fullName evidence="7">Protein kinase</fullName>
    </submittedName>
</protein>
<dbReference type="InterPro" id="IPR000719">
    <property type="entry name" value="Prot_kinase_dom"/>
</dbReference>
<dbReference type="InterPro" id="IPR011459">
    <property type="entry name" value="DUF1565"/>
</dbReference>
<feature type="domain" description="Protein kinase" evidence="6">
    <location>
        <begin position="81"/>
        <end position="356"/>
    </location>
</feature>
<dbReference type="PROSITE" id="PS50011">
    <property type="entry name" value="PROTEIN_KINASE_DOM"/>
    <property type="match status" value="1"/>
</dbReference>
<dbReference type="Pfam" id="PF07602">
    <property type="entry name" value="DUF1565"/>
    <property type="match status" value="2"/>
</dbReference>
<keyword evidence="8" id="KW-1185">Reference proteome</keyword>
<name>A0ABZ2L3H6_9BACT</name>
<sequence>MASTCPDEETVAEFIEGALPSAPRAHVEGHLAACAMCRRTLIAAGALASDTGATSTHSLTATDFGLSSALDLVPGTCMGRYVVRERLGAGATGTVYAVLDQQLDRLVALKVLRSHHDTTLHPWLVHEAKAMARLRHPNVVTVFDVGTFEGQSFMTMDLLQGGTLRHWFQAAARTPKEIVTAFLQAGEGLAAAHEAGLVHRDFKPDNVLMSDDGEVRITDFGLARGVLETASASWCTESTGRELPLVSIVSHTGMLIGTPAYMAPEQLTGRGADARSDQWSFAVALYEALYGRRPFDGVSVVELRAAIANGSIPFVPSRGDIPVAVHSALRRALSIVAEERFASMPSMLAALRSAWEPLREPRVVRRSRRSIAGLGLALATLGGDTVARPPPQIATVNDVSDIYVDPHAANGGVGTKTSPLRTITAAISAASGLRAPARTIHVAEGRYSAATGETFPLVLRGGVSLSGAGAGATVIVGTGLVDTAGPGGTLYRGAVRAYATIVLGDETATTELRGISLQPGEGMLAEHFGVVCDRGSVPGSGSPNTFIEGVDFGPDFSVGLVASTITRPAPSGCNARISGSTFHDLYTGIWAVGCGVGEHEGSSSVSLEIGHDASPGNLFARIHGTKRDGGAIATWSCTSVRIEGNVVRESEIGIWMTRHAVQPAGYAAIRHNEFRDLSVMGLYMEGASSLDELTDNVFTGITSGSHPTPAAAVVLHAMVAKGFPRLRRARNNRIIENDTGVAVRSKSSWPSTNDGPMIDFGTSSDLGLNDFHCNARVSEGTGYDVIIDAPALAAPQASFVGNSWDHDPPTVEHRPRRPSNGADFIYLHPTSGPLIDLREPVGHVLCSYGRTAGP</sequence>
<organism evidence="7 8">
    <name type="scientific">Pendulispora rubella</name>
    <dbReference type="NCBI Taxonomy" id="2741070"/>
    <lineage>
        <taxon>Bacteria</taxon>
        <taxon>Pseudomonadati</taxon>
        <taxon>Myxococcota</taxon>
        <taxon>Myxococcia</taxon>
        <taxon>Myxococcales</taxon>
        <taxon>Sorangiineae</taxon>
        <taxon>Pendulisporaceae</taxon>
        <taxon>Pendulispora</taxon>
    </lineage>
</organism>
<keyword evidence="2 5" id="KW-0547">Nucleotide-binding</keyword>
<dbReference type="PROSITE" id="PS00107">
    <property type="entry name" value="PROTEIN_KINASE_ATP"/>
    <property type="match status" value="1"/>
</dbReference>
<reference evidence="7" key="1">
    <citation type="submission" date="2021-12" db="EMBL/GenBank/DDBJ databases">
        <title>Discovery of the Pendulisporaceae a myxobacterial family with distinct sporulation behavior and unique specialized metabolism.</title>
        <authorList>
            <person name="Garcia R."/>
            <person name="Popoff A."/>
            <person name="Bader C.D."/>
            <person name="Loehr J."/>
            <person name="Walesch S."/>
            <person name="Walt C."/>
            <person name="Boldt J."/>
            <person name="Bunk B."/>
            <person name="Haeckl F.J.F.P.J."/>
            <person name="Gunesch A.P."/>
            <person name="Birkelbach J."/>
            <person name="Nuebel U."/>
            <person name="Pietschmann T."/>
            <person name="Bach T."/>
            <person name="Mueller R."/>
        </authorList>
    </citation>
    <scope>NUCLEOTIDE SEQUENCE</scope>
    <source>
        <strain evidence="7">MSr11367</strain>
    </source>
</reference>
<dbReference type="InterPro" id="IPR011009">
    <property type="entry name" value="Kinase-like_dom_sf"/>
</dbReference>
<dbReference type="Pfam" id="PF00069">
    <property type="entry name" value="Pkinase"/>
    <property type="match status" value="1"/>
</dbReference>
<evidence type="ECO:0000259" key="6">
    <source>
        <dbReference type="PROSITE" id="PS50011"/>
    </source>
</evidence>
<keyword evidence="3 7" id="KW-0418">Kinase</keyword>
<dbReference type="PANTHER" id="PTHR43289:SF6">
    <property type="entry name" value="SERINE_THREONINE-PROTEIN KINASE NEKL-3"/>
    <property type="match status" value="1"/>
</dbReference>
<evidence type="ECO:0000256" key="2">
    <source>
        <dbReference type="ARBA" id="ARBA00022741"/>
    </source>
</evidence>
<dbReference type="PROSITE" id="PS00108">
    <property type="entry name" value="PROTEIN_KINASE_ST"/>
    <property type="match status" value="1"/>
</dbReference>